<keyword evidence="13" id="KW-1015">Disulfide bond</keyword>
<keyword evidence="3" id="KW-1003">Cell membrane</keyword>
<keyword evidence="7" id="KW-0547">Nucleotide-binding</keyword>
<keyword evidence="4" id="KW-0808">Transferase</keyword>
<feature type="domain" description="ALK/LTK-like glycine-rich" evidence="16">
    <location>
        <begin position="44"/>
        <end position="292"/>
    </location>
</feature>
<evidence type="ECO:0000256" key="10">
    <source>
        <dbReference type="ARBA" id="ARBA00022989"/>
    </source>
</evidence>
<dbReference type="Proteomes" id="UP000001542">
    <property type="component" value="Unassembled WGS sequence"/>
</dbReference>
<dbReference type="RefSeq" id="XP_001582571.1">
    <property type="nucleotide sequence ID" value="XM_001582521.1"/>
</dbReference>
<keyword evidence="14" id="KW-0675">Receptor</keyword>
<evidence type="ECO:0000256" key="8">
    <source>
        <dbReference type="ARBA" id="ARBA00022777"/>
    </source>
</evidence>
<dbReference type="GO" id="GO:0005524">
    <property type="term" value="F:ATP binding"/>
    <property type="evidence" value="ECO:0007669"/>
    <property type="project" value="UniProtKB-KW"/>
</dbReference>
<evidence type="ECO:0000256" key="3">
    <source>
        <dbReference type="ARBA" id="ARBA00022475"/>
    </source>
</evidence>
<evidence type="ECO:0000256" key="6">
    <source>
        <dbReference type="ARBA" id="ARBA00022729"/>
    </source>
</evidence>
<reference evidence="17" key="2">
    <citation type="journal article" date="2007" name="Science">
        <title>Draft genome sequence of the sexually transmitted pathogen Trichomonas vaginalis.</title>
        <authorList>
            <person name="Carlton J.M."/>
            <person name="Hirt R.P."/>
            <person name="Silva J.C."/>
            <person name="Delcher A.L."/>
            <person name="Schatz M."/>
            <person name="Zhao Q."/>
            <person name="Wortman J.R."/>
            <person name="Bidwell S.L."/>
            <person name="Alsmark U.C.M."/>
            <person name="Besteiro S."/>
            <person name="Sicheritz-Ponten T."/>
            <person name="Noel C.J."/>
            <person name="Dacks J.B."/>
            <person name="Foster P.G."/>
            <person name="Simillion C."/>
            <person name="Van de Peer Y."/>
            <person name="Miranda-Saavedra D."/>
            <person name="Barton G.J."/>
            <person name="Westrop G.D."/>
            <person name="Mueller S."/>
            <person name="Dessi D."/>
            <person name="Fiori P.L."/>
            <person name="Ren Q."/>
            <person name="Paulsen I."/>
            <person name="Zhang H."/>
            <person name="Bastida-Corcuera F.D."/>
            <person name="Simoes-Barbosa A."/>
            <person name="Brown M.T."/>
            <person name="Hayes R.D."/>
            <person name="Mukherjee M."/>
            <person name="Okumura C.Y."/>
            <person name="Schneider R."/>
            <person name="Smith A.J."/>
            <person name="Vanacova S."/>
            <person name="Villalvazo M."/>
            <person name="Haas B.J."/>
            <person name="Pertea M."/>
            <person name="Feldblyum T.V."/>
            <person name="Utterback T.R."/>
            <person name="Shu C.L."/>
            <person name="Osoegawa K."/>
            <person name="de Jong P.J."/>
            <person name="Hrdy I."/>
            <person name="Horvathova L."/>
            <person name="Zubacova Z."/>
            <person name="Dolezal P."/>
            <person name="Malik S.B."/>
            <person name="Logsdon J.M. Jr."/>
            <person name="Henze K."/>
            <person name="Gupta A."/>
            <person name="Wang C.C."/>
            <person name="Dunne R.L."/>
            <person name="Upcroft J.A."/>
            <person name="Upcroft P."/>
            <person name="White O."/>
            <person name="Salzberg S.L."/>
            <person name="Tang P."/>
            <person name="Chiu C.-H."/>
            <person name="Lee Y.-S."/>
            <person name="Embley T.M."/>
            <person name="Coombs G.H."/>
            <person name="Mottram J.C."/>
            <person name="Tachezy J."/>
            <person name="Fraser-Liggett C.M."/>
            <person name="Johnson P.J."/>
        </authorList>
    </citation>
    <scope>NUCLEOTIDE SEQUENCE [LARGE SCALE GENOMIC DNA]</scope>
    <source>
        <strain evidence="17">G3</strain>
    </source>
</reference>
<sequence>MIKYSLYNPYKAGIRTKTQLPVSVEDDKYTFDYPCDDPSSCTDYSIELPPGFYKFELYGASGDSFTGEVSTHHYESGECIPDSLVKLFHGKTKCLKSYNSGGAGGYVRGLIRIKRLTHIYATIGGMGQYLNNTICSPIENCYLRENMVPGGYGGGGSSAGYLRGTASGGGQTSVQFLENSFYHRVIVSGAGGGSDDYNGNDGRGGSGGNLVAQGWWADQVYNGNYLANSSFGFTFGTGEAAQFDKSKNPDGVKSPAGNFDRCGAGGGWFGGFSSLHNNGGCGGGSSWVLTKDAYIPTGLNCFRISQCLLTFNNSLLRECMNSRY</sequence>
<reference evidence="17" key="1">
    <citation type="submission" date="2006-10" db="EMBL/GenBank/DDBJ databases">
        <authorList>
            <person name="Amadeo P."/>
            <person name="Zhao Q."/>
            <person name="Wortman J."/>
            <person name="Fraser-Liggett C."/>
            <person name="Carlton J."/>
        </authorList>
    </citation>
    <scope>NUCLEOTIDE SEQUENCE</scope>
    <source>
        <strain evidence="17">G3</strain>
    </source>
</reference>
<dbReference type="EMBL" id="DS113189">
    <property type="protein sequence ID" value="EAY21585.1"/>
    <property type="molecule type" value="Genomic_DNA"/>
</dbReference>
<evidence type="ECO:0000256" key="14">
    <source>
        <dbReference type="ARBA" id="ARBA00023170"/>
    </source>
</evidence>
<comment type="subcellular location">
    <subcellularLocation>
        <location evidence="1">Cell membrane</location>
        <topology evidence="1">Single-pass type I membrane protein</topology>
    </subcellularLocation>
</comment>
<dbReference type="GO" id="GO:0005886">
    <property type="term" value="C:plasma membrane"/>
    <property type="evidence" value="ECO:0007669"/>
    <property type="project" value="UniProtKB-SubCell"/>
</dbReference>
<evidence type="ECO:0000256" key="11">
    <source>
        <dbReference type="ARBA" id="ARBA00023136"/>
    </source>
</evidence>
<keyword evidence="9" id="KW-0067">ATP-binding</keyword>
<dbReference type="GO" id="GO:0004714">
    <property type="term" value="F:transmembrane receptor protein tyrosine kinase activity"/>
    <property type="evidence" value="ECO:0007669"/>
    <property type="project" value="UniProtKB-EC"/>
</dbReference>
<dbReference type="AlphaFoldDB" id="A2DDA6"/>
<dbReference type="VEuPathDB" id="TrichDB:TVAGG3_0986840"/>
<dbReference type="InterPro" id="IPR055163">
    <property type="entry name" value="ALK/LTK-like_GRD"/>
</dbReference>
<evidence type="ECO:0000256" key="13">
    <source>
        <dbReference type="ARBA" id="ARBA00023157"/>
    </source>
</evidence>
<evidence type="ECO:0000256" key="7">
    <source>
        <dbReference type="ARBA" id="ARBA00022741"/>
    </source>
</evidence>
<organism evidence="17 18">
    <name type="scientific">Trichomonas vaginalis (strain ATCC PRA-98 / G3)</name>
    <dbReference type="NCBI Taxonomy" id="412133"/>
    <lineage>
        <taxon>Eukaryota</taxon>
        <taxon>Metamonada</taxon>
        <taxon>Parabasalia</taxon>
        <taxon>Trichomonadida</taxon>
        <taxon>Trichomonadidae</taxon>
        <taxon>Trichomonas</taxon>
    </lineage>
</organism>
<evidence type="ECO:0000256" key="9">
    <source>
        <dbReference type="ARBA" id="ARBA00022840"/>
    </source>
</evidence>
<protein>
    <recommendedName>
        <fullName evidence="2">receptor protein-tyrosine kinase</fullName>
        <ecNumber evidence="2">2.7.10.1</ecNumber>
    </recommendedName>
</protein>
<dbReference type="VEuPathDB" id="TrichDB:TVAG_013500"/>
<keyword evidence="10" id="KW-1133">Transmembrane helix</keyword>
<dbReference type="Pfam" id="PF12810">
    <property type="entry name" value="ALK_LTK_GRD"/>
    <property type="match status" value="1"/>
</dbReference>
<evidence type="ECO:0000256" key="15">
    <source>
        <dbReference type="ARBA" id="ARBA00023180"/>
    </source>
</evidence>
<dbReference type="KEGG" id="tva:5467135"/>
<dbReference type="EC" id="2.7.10.1" evidence="2"/>
<evidence type="ECO:0000256" key="5">
    <source>
        <dbReference type="ARBA" id="ARBA00022692"/>
    </source>
</evidence>
<keyword evidence="6" id="KW-0732">Signal</keyword>
<evidence type="ECO:0000313" key="17">
    <source>
        <dbReference type="EMBL" id="EAY21585.1"/>
    </source>
</evidence>
<keyword evidence="18" id="KW-1185">Reference proteome</keyword>
<evidence type="ECO:0000256" key="4">
    <source>
        <dbReference type="ARBA" id="ARBA00022679"/>
    </source>
</evidence>
<accession>A2DDA6</accession>
<evidence type="ECO:0000259" key="16">
    <source>
        <dbReference type="Pfam" id="PF12810"/>
    </source>
</evidence>
<gene>
    <name evidence="17" type="ORF">TVAG_013500</name>
</gene>
<keyword evidence="12" id="KW-0829">Tyrosine-protein kinase</keyword>
<name>A2DDA6_TRIV3</name>
<evidence type="ECO:0000313" key="18">
    <source>
        <dbReference type="Proteomes" id="UP000001542"/>
    </source>
</evidence>
<keyword evidence="5" id="KW-0812">Transmembrane</keyword>
<evidence type="ECO:0000256" key="2">
    <source>
        <dbReference type="ARBA" id="ARBA00011902"/>
    </source>
</evidence>
<evidence type="ECO:0000256" key="12">
    <source>
        <dbReference type="ARBA" id="ARBA00023137"/>
    </source>
</evidence>
<keyword evidence="15" id="KW-0325">Glycoprotein</keyword>
<keyword evidence="11" id="KW-0472">Membrane</keyword>
<evidence type="ECO:0000256" key="1">
    <source>
        <dbReference type="ARBA" id="ARBA00004251"/>
    </source>
</evidence>
<proteinExistence type="predicted"/>
<keyword evidence="8" id="KW-0418">Kinase</keyword>
<dbReference type="InParanoid" id="A2DDA6"/>